<evidence type="ECO:0000256" key="1">
    <source>
        <dbReference type="ARBA" id="ARBA00022490"/>
    </source>
</evidence>
<proteinExistence type="inferred from homology"/>
<dbReference type="GO" id="GO:0005737">
    <property type="term" value="C:cytoplasm"/>
    <property type="evidence" value="ECO:0007669"/>
    <property type="project" value="UniProtKB-SubCell"/>
</dbReference>
<organism evidence="10 11">
    <name type="scientific">Eiseniibacteriota bacterium</name>
    <dbReference type="NCBI Taxonomy" id="2212470"/>
    <lineage>
        <taxon>Bacteria</taxon>
        <taxon>Candidatus Eiseniibacteriota</taxon>
    </lineage>
</organism>
<comment type="subcellular location">
    <subcellularLocation>
        <location evidence="5 6">Cytoplasm</location>
    </subcellularLocation>
</comment>
<dbReference type="Pfam" id="PF13742">
    <property type="entry name" value="tRNA_anti_2"/>
    <property type="match status" value="1"/>
</dbReference>
<dbReference type="EMBL" id="JAHJDP010000028">
    <property type="protein sequence ID" value="MBU2690364.1"/>
    <property type="molecule type" value="Genomic_DNA"/>
</dbReference>
<dbReference type="PANTHER" id="PTHR30008:SF0">
    <property type="entry name" value="EXODEOXYRIBONUCLEASE 7 LARGE SUBUNIT"/>
    <property type="match status" value="1"/>
</dbReference>
<feature type="domain" description="Exonuclease VII large subunit C-terminal" evidence="8">
    <location>
        <begin position="131"/>
        <end position="445"/>
    </location>
</feature>
<dbReference type="NCBIfam" id="TIGR00237">
    <property type="entry name" value="xseA"/>
    <property type="match status" value="1"/>
</dbReference>
<evidence type="ECO:0000256" key="4">
    <source>
        <dbReference type="ARBA" id="ARBA00022839"/>
    </source>
</evidence>
<dbReference type="Proteomes" id="UP000777784">
    <property type="component" value="Unassembled WGS sequence"/>
</dbReference>
<evidence type="ECO:0000313" key="11">
    <source>
        <dbReference type="Proteomes" id="UP000777784"/>
    </source>
</evidence>
<comment type="function">
    <text evidence="5">Bidirectionally degrades single-stranded DNA into large acid-insoluble oligonucleotides, which are then degraded further into small acid-soluble oligonucleotides.</text>
</comment>
<comment type="subunit">
    <text evidence="5">Heterooligomer composed of large and small subunits.</text>
</comment>
<evidence type="ECO:0000256" key="6">
    <source>
        <dbReference type="RuleBase" id="RU004355"/>
    </source>
</evidence>
<evidence type="ECO:0000259" key="9">
    <source>
        <dbReference type="Pfam" id="PF13742"/>
    </source>
</evidence>
<evidence type="ECO:0000256" key="7">
    <source>
        <dbReference type="SAM" id="MobiDB-lite"/>
    </source>
</evidence>
<dbReference type="HAMAP" id="MF_00378">
    <property type="entry name" value="Exonuc_7_L"/>
    <property type="match status" value="1"/>
</dbReference>
<dbReference type="CDD" id="cd04489">
    <property type="entry name" value="ExoVII_LU_OBF"/>
    <property type="match status" value="1"/>
</dbReference>
<dbReference type="InterPro" id="IPR020579">
    <property type="entry name" value="Exonuc_VII_lsu_C"/>
</dbReference>
<feature type="domain" description="OB-fold nucleic acid binding" evidence="9">
    <location>
        <begin position="15"/>
        <end position="107"/>
    </location>
</feature>
<keyword evidence="4 5" id="KW-0269">Exonuclease</keyword>
<reference evidence="10" key="1">
    <citation type="submission" date="2021-05" db="EMBL/GenBank/DDBJ databases">
        <title>Energy efficiency and biological interactions define the core microbiome of deep oligotrophic groundwater.</title>
        <authorList>
            <person name="Mehrshad M."/>
            <person name="Lopez-Fernandez M."/>
            <person name="Bell E."/>
            <person name="Bernier-Latmani R."/>
            <person name="Bertilsson S."/>
            <person name="Dopson M."/>
        </authorList>
    </citation>
    <scope>NUCLEOTIDE SEQUENCE</scope>
    <source>
        <strain evidence="10">Modern_marine.mb.64</strain>
    </source>
</reference>
<dbReference type="InterPro" id="IPR025824">
    <property type="entry name" value="OB-fold_nuc-bd_dom"/>
</dbReference>
<dbReference type="GO" id="GO:0006308">
    <property type="term" value="P:DNA catabolic process"/>
    <property type="evidence" value="ECO:0007669"/>
    <property type="project" value="UniProtKB-UniRule"/>
</dbReference>
<evidence type="ECO:0000256" key="5">
    <source>
        <dbReference type="HAMAP-Rule" id="MF_00378"/>
    </source>
</evidence>
<evidence type="ECO:0000313" key="10">
    <source>
        <dbReference type="EMBL" id="MBU2690364.1"/>
    </source>
</evidence>
<comment type="similarity">
    <text evidence="5 6">Belongs to the XseA family.</text>
</comment>
<dbReference type="InterPro" id="IPR003753">
    <property type="entry name" value="Exonuc_VII_L"/>
</dbReference>
<protein>
    <recommendedName>
        <fullName evidence="5">Exodeoxyribonuclease 7 large subunit</fullName>
        <ecNumber evidence="5">3.1.11.6</ecNumber>
    </recommendedName>
    <alternativeName>
        <fullName evidence="5">Exodeoxyribonuclease VII large subunit</fullName>
        <shortName evidence="5">Exonuclease VII large subunit</shortName>
    </alternativeName>
</protein>
<dbReference type="Pfam" id="PF02601">
    <property type="entry name" value="Exonuc_VII_L"/>
    <property type="match status" value="1"/>
</dbReference>
<keyword evidence="1 5" id="KW-0963">Cytoplasm</keyword>
<evidence type="ECO:0000256" key="2">
    <source>
        <dbReference type="ARBA" id="ARBA00022722"/>
    </source>
</evidence>
<dbReference type="GO" id="GO:0003676">
    <property type="term" value="F:nucleic acid binding"/>
    <property type="evidence" value="ECO:0007669"/>
    <property type="project" value="InterPro"/>
</dbReference>
<keyword evidence="3 5" id="KW-0378">Hydrolase</keyword>
<comment type="caution">
    <text evidence="10">The sequence shown here is derived from an EMBL/GenBank/DDBJ whole genome shotgun (WGS) entry which is preliminary data.</text>
</comment>
<evidence type="ECO:0000256" key="3">
    <source>
        <dbReference type="ARBA" id="ARBA00022801"/>
    </source>
</evidence>
<dbReference type="EC" id="3.1.11.6" evidence="5"/>
<feature type="region of interest" description="Disordered" evidence="7">
    <location>
        <begin position="448"/>
        <end position="476"/>
    </location>
</feature>
<accession>A0A948RY38</accession>
<comment type="catalytic activity">
    <reaction evidence="5 6">
        <text>Exonucleolytic cleavage in either 5'- to 3'- or 3'- to 5'-direction to yield nucleoside 5'-phosphates.</text>
        <dbReference type="EC" id="3.1.11.6"/>
    </reaction>
</comment>
<name>A0A948RY38_UNCEI</name>
<gene>
    <name evidence="5 10" type="primary">xseA</name>
    <name evidence="10" type="ORF">KJ970_05495</name>
</gene>
<evidence type="ECO:0000259" key="8">
    <source>
        <dbReference type="Pfam" id="PF02601"/>
    </source>
</evidence>
<dbReference type="GO" id="GO:0008855">
    <property type="term" value="F:exodeoxyribonuclease VII activity"/>
    <property type="evidence" value="ECO:0007669"/>
    <property type="project" value="UniProtKB-UniRule"/>
</dbReference>
<keyword evidence="2 5" id="KW-0540">Nuclease</keyword>
<dbReference type="GO" id="GO:0009318">
    <property type="term" value="C:exodeoxyribonuclease VII complex"/>
    <property type="evidence" value="ECO:0007669"/>
    <property type="project" value="UniProtKB-UniRule"/>
</dbReference>
<sequence>MTRLPSADPAGRRVYSVSDVTGMVRRALEEGIPPLMVEGEISNLRRPVSGHFYFTLKDARSQLRCVLFRGFSVGLTFAPEDGMKVVAAGVLNVYEPRGEFQLRVESLQPAGLGDLALAFIQMRDRLQAEGLFDSDRKVPLPVYPETIGLVTSATGAAIQDMIRVLRRRWPPIRLVLRPAPVQGEGAAEKIAGAIEALDEWGGADLIIVGRGGGSLEDLWAFNEEVVARAIFRCHTPIISGVGHEIDVTISDFVADHRAPTPSAAAEHAVPVAEEVREWVVDARIRLDRALLSGISMRKKAVLALARSRALGRPLDLMDQTRQRLDEIFLRMTRGLKTRLSRRAEGLHQMDRRLNSARPIRLLSLCRQRLAEQGRRLREQTAGRVERARQRLEMLDRQMEALGPVEVLRRGFSITLNPEGRIVRDPSDAPEGMALSLILAAGRLRARSEGTDKTGVSMVKEGSKPRVRRSQRREADG</sequence>
<dbReference type="PANTHER" id="PTHR30008">
    <property type="entry name" value="EXODEOXYRIBONUCLEASE 7 LARGE SUBUNIT"/>
    <property type="match status" value="1"/>
</dbReference>
<dbReference type="AlphaFoldDB" id="A0A948RY38"/>